<proteinExistence type="predicted"/>
<organism evidence="3 4">
    <name type="scientific">Streptomyces glebosus</name>
    <dbReference type="NCBI Taxonomy" id="249580"/>
    <lineage>
        <taxon>Bacteria</taxon>
        <taxon>Bacillati</taxon>
        <taxon>Actinomycetota</taxon>
        <taxon>Actinomycetes</taxon>
        <taxon>Kitasatosporales</taxon>
        <taxon>Streptomycetaceae</taxon>
        <taxon>Streptomyces</taxon>
    </lineage>
</organism>
<dbReference type="InterPro" id="IPR051224">
    <property type="entry name" value="NiCoT_RcnA"/>
</dbReference>
<name>A0A640T4S5_9ACTN</name>
<dbReference type="GO" id="GO:0032025">
    <property type="term" value="P:response to cobalt ion"/>
    <property type="evidence" value="ECO:0007669"/>
    <property type="project" value="TreeGrafter"/>
</dbReference>
<dbReference type="GO" id="GO:0006824">
    <property type="term" value="P:cobalt ion transport"/>
    <property type="evidence" value="ECO:0007669"/>
    <property type="project" value="UniProtKB-KW"/>
</dbReference>
<dbReference type="GO" id="GO:0046583">
    <property type="term" value="F:monoatomic cation efflux transmembrane transporter activity"/>
    <property type="evidence" value="ECO:0007669"/>
    <property type="project" value="TreeGrafter"/>
</dbReference>
<feature type="transmembrane region" description="Helical" evidence="2">
    <location>
        <begin position="272"/>
        <end position="290"/>
    </location>
</feature>
<comment type="caution">
    <text evidence="3">The sequence shown here is derived from an EMBL/GenBank/DDBJ whole genome shotgun (WGS) entry which is preliminary data.</text>
</comment>
<reference evidence="3 4" key="1">
    <citation type="submission" date="2019-12" db="EMBL/GenBank/DDBJ databases">
        <title>Whole genome shotgun sequence of Streptomyces hygroscopicus subsp. glebosus NBRC 13786.</title>
        <authorList>
            <person name="Ichikawa N."/>
            <person name="Kimura A."/>
            <person name="Kitahashi Y."/>
            <person name="Komaki H."/>
            <person name="Tamura T."/>
        </authorList>
    </citation>
    <scope>NUCLEOTIDE SEQUENCE [LARGE SCALE GENOMIC DNA]</scope>
    <source>
        <strain evidence="3 4">NBRC 13786</strain>
    </source>
</reference>
<dbReference type="Proteomes" id="UP000430079">
    <property type="component" value="Unassembled WGS sequence"/>
</dbReference>
<dbReference type="EMBL" id="BLIO01000001">
    <property type="protein sequence ID" value="GFE18729.1"/>
    <property type="molecule type" value="Genomic_DNA"/>
</dbReference>
<feature type="transmembrane region" description="Helical" evidence="2">
    <location>
        <begin position="346"/>
        <end position="370"/>
    </location>
</feature>
<protein>
    <recommendedName>
        <fullName evidence="5">Nickel/cobalt efflux system</fullName>
    </recommendedName>
</protein>
<evidence type="ECO:0000256" key="2">
    <source>
        <dbReference type="SAM" id="Phobius"/>
    </source>
</evidence>
<dbReference type="RefSeq" id="WP_190141451.1">
    <property type="nucleotide sequence ID" value="NZ_BLIO01000001.1"/>
</dbReference>
<feature type="region of interest" description="Disordered" evidence="1">
    <location>
        <begin position="298"/>
        <end position="333"/>
    </location>
</feature>
<accession>A0A640T4S5</accession>
<feature type="transmembrane region" description="Helical" evidence="2">
    <location>
        <begin position="376"/>
        <end position="400"/>
    </location>
</feature>
<evidence type="ECO:0000313" key="3">
    <source>
        <dbReference type="EMBL" id="GFE18729.1"/>
    </source>
</evidence>
<dbReference type="GO" id="GO:0005886">
    <property type="term" value="C:plasma membrane"/>
    <property type="evidence" value="ECO:0007669"/>
    <property type="project" value="UniProtKB-SubCell"/>
</dbReference>
<keyword evidence="2" id="KW-1133">Transmembrane helix</keyword>
<sequence length="449" mass="46045">MQSLRHAGAKAARPLLVGILTTLALLGLAGTADAHPFGAPPAARVTAHGKTAEVIWSAAKDDLAVLRKEAHAADESEAHYLGSHIRLSQNGRPCSLHHADTAHLVQDGARLRYLCPQQVTTLAATITALNDVDPKYRTISITPSGSGGLHTAEEPTHTLTLAPSGNGASGAAAGPREPFSVWTTDLSGLLAHRVVLPVALLVAAAVGAFHACAPGHGKTLAAGFLVGGRGRARDAVWLGVIVAVMHTASVAALALAWWLAADNAPDIAELTGWLQLIAALVVVAVGVGLLRRHLSNRTHTHGHRHDGHGHDDDHDGHGHGHHHGHGHSHAHSHLLPGTSLLTWRGIALLGTSGGLLPSPSAFLVLLTGLLTGQVGAAVLMVAAFGLGMALTLTGVGLVVLRGRDALLTRATNSPKLRAWTLRAPVVGASAVVLGGGLASALALTRVLAP</sequence>
<gene>
    <name evidence="3" type="ORF">Sgleb_67760</name>
</gene>
<dbReference type="GO" id="GO:0015099">
    <property type="term" value="F:nickel cation transmembrane transporter activity"/>
    <property type="evidence" value="ECO:0007669"/>
    <property type="project" value="TreeGrafter"/>
</dbReference>
<keyword evidence="4" id="KW-1185">Reference proteome</keyword>
<dbReference type="AlphaFoldDB" id="A0A640T4S5"/>
<keyword evidence="2" id="KW-0812">Transmembrane</keyword>
<feature type="transmembrane region" description="Helical" evidence="2">
    <location>
        <begin position="235"/>
        <end position="260"/>
    </location>
</feature>
<evidence type="ECO:0000313" key="4">
    <source>
        <dbReference type="Proteomes" id="UP000430079"/>
    </source>
</evidence>
<dbReference type="PANTHER" id="PTHR40659:SF1">
    <property type="entry name" value="NICKEL_COBALT EFFLUX SYSTEM RCNA"/>
    <property type="match status" value="1"/>
</dbReference>
<feature type="transmembrane region" description="Helical" evidence="2">
    <location>
        <begin position="421"/>
        <end position="443"/>
    </location>
</feature>
<keyword evidence="2" id="KW-0472">Membrane</keyword>
<dbReference type="PANTHER" id="PTHR40659">
    <property type="entry name" value="NICKEL/COBALT EFFLUX SYSTEM RCNA"/>
    <property type="match status" value="1"/>
</dbReference>
<feature type="compositionally biased region" description="Basic residues" evidence="1">
    <location>
        <begin position="319"/>
        <end position="332"/>
    </location>
</feature>
<evidence type="ECO:0000256" key="1">
    <source>
        <dbReference type="SAM" id="MobiDB-lite"/>
    </source>
</evidence>
<dbReference type="GO" id="GO:0010045">
    <property type="term" value="P:response to nickel cation"/>
    <property type="evidence" value="ECO:0007669"/>
    <property type="project" value="TreeGrafter"/>
</dbReference>
<evidence type="ECO:0008006" key="5">
    <source>
        <dbReference type="Google" id="ProtNLM"/>
    </source>
</evidence>
<feature type="transmembrane region" description="Helical" evidence="2">
    <location>
        <begin position="194"/>
        <end position="214"/>
    </location>
</feature>
<feature type="compositionally biased region" description="Basic and acidic residues" evidence="1">
    <location>
        <begin position="308"/>
        <end position="318"/>
    </location>
</feature>
<feature type="compositionally biased region" description="Basic residues" evidence="1">
    <location>
        <begin position="298"/>
        <end position="307"/>
    </location>
</feature>